<accession>A0A7K1GJI5</accession>
<keyword evidence="2" id="KW-1185">Reference proteome</keyword>
<dbReference type="EMBL" id="WMJY01000001">
    <property type="protein sequence ID" value="MTH28394.1"/>
    <property type="molecule type" value="Genomic_DNA"/>
</dbReference>
<dbReference type="OrthoDB" id="1452352at2"/>
<sequence length="489" mass="54121">MSVKRTIPISVKEKVKYVRILATGNQFQGSSPASITLQAKPYGFTPKSYAWYKGTSTTAVGTSSSFSISNSQVATVEVYKVVVTSQDNQKYEDTISISKVKDGGDGQPGKQGQMVVQREWTSGDVYRNNTDVIDYIYHRATDTWWRLKDGLNNVTAGVNPSNQFVKLTSLEQLAVRIIVAEQANLAGFIFKDQKLVSQEPSLSNPNLILDGILGKIIAKDAEISGRIEALFGSIGGFRIENNNIVSNDRKLEISSQDGLKFRDNELRDRITIGVDNTGVPSIKFFDEQGNETWSAGTSGIIYTNYIAESYTTTIYTKASDGSTFTETMARVYLDVLFKEQISYWSSTGNEGFEGEYWTVVGASPETVTYLYSYHSGKNPESEHNKQYEGYYYKSNNKLGSKVDNGWYITTGSFERGYGRRLGFSMPGQPPVYETTSPTFTRTFHAVRIVNGKVTHKSSFTAQVNLTTPGPGQKSSVPYSQVIIGQTTTA</sequence>
<dbReference type="Proteomes" id="UP000488936">
    <property type="component" value="Unassembled WGS sequence"/>
</dbReference>
<protein>
    <submittedName>
        <fullName evidence="1">Uncharacterized protein</fullName>
    </submittedName>
</protein>
<gene>
    <name evidence="1" type="ORF">GJV77_00440</name>
</gene>
<reference evidence="1 2" key="1">
    <citation type="journal article" date="2006" name="Int. J. Syst. Evol. Microbiol.">
        <title>Myroides pelagicus sp. nov., isolated from seawater in Thailand.</title>
        <authorList>
            <person name="Yoon J."/>
            <person name="Maneerat S."/>
            <person name="Kawai F."/>
            <person name="Yokota A."/>
        </authorList>
    </citation>
    <scope>NUCLEOTIDE SEQUENCE [LARGE SCALE GENOMIC DNA]</scope>
    <source>
        <strain evidence="1 2">SM1T</strain>
    </source>
</reference>
<evidence type="ECO:0000313" key="2">
    <source>
        <dbReference type="Proteomes" id="UP000488936"/>
    </source>
</evidence>
<dbReference type="RefSeq" id="WP_155034384.1">
    <property type="nucleotide sequence ID" value="NZ_JBHTIG010000060.1"/>
</dbReference>
<organism evidence="1 2">
    <name type="scientific">Myroides pelagicus</name>
    <dbReference type="NCBI Taxonomy" id="270914"/>
    <lineage>
        <taxon>Bacteria</taxon>
        <taxon>Pseudomonadati</taxon>
        <taxon>Bacteroidota</taxon>
        <taxon>Flavobacteriia</taxon>
        <taxon>Flavobacteriales</taxon>
        <taxon>Flavobacteriaceae</taxon>
        <taxon>Myroides</taxon>
    </lineage>
</organism>
<proteinExistence type="predicted"/>
<evidence type="ECO:0000313" key="1">
    <source>
        <dbReference type="EMBL" id="MTH28394.1"/>
    </source>
</evidence>
<name>A0A7K1GJI5_9FLAO</name>
<dbReference type="AlphaFoldDB" id="A0A7K1GJI5"/>
<comment type="caution">
    <text evidence="1">The sequence shown here is derived from an EMBL/GenBank/DDBJ whole genome shotgun (WGS) entry which is preliminary data.</text>
</comment>